<evidence type="ECO:0000313" key="3">
    <source>
        <dbReference type="Proteomes" id="UP000317484"/>
    </source>
</evidence>
<dbReference type="AlphaFoldDB" id="A0A521EZ22"/>
<dbReference type="PANTHER" id="PTHR46637">
    <property type="entry name" value="TIS1421-TRANSPOSASE PROTEIN A"/>
    <property type="match status" value="1"/>
</dbReference>
<dbReference type="InterPro" id="IPR025161">
    <property type="entry name" value="IS402-like_dom"/>
</dbReference>
<organism evidence="2 3">
    <name type="scientific">Geodermatophilus aquaeductus</name>
    <dbReference type="NCBI Taxonomy" id="1564161"/>
    <lineage>
        <taxon>Bacteria</taxon>
        <taxon>Bacillati</taxon>
        <taxon>Actinomycetota</taxon>
        <taxon>Actinomycetes</taxon>
        <taxon>Geodermatophilales</taxon>
        <taxon>Geodermatophilaceae</taxon>
        <taxon>Geodermatophilus</taxon>
    </lineage>
</organism>
<accession>A0A521EZ22</accession>
<dbReference type="PANTHER" id="PTHR46637:SF1">
    <property type="entry name" value="BLL5188 PROTEIN"/>
    <property type="match status" value="1"/>
</dbReference>
<dbReference type="InterPro" id="IPR052909">
    <property type="entry name" value="Transposase_6_like"/>
</dbReference>
<dbReference type="Pfam" id="PF13340">
    <property type="entry name" value="DUF4096"/>
    <property type="match status" value="1"/>
</dbReference>
<evidence type="ECO:0000313" key="2">
    <source>
        <dbReference type="EMBL" id="SMO89113.1"/>
    </source>
</evidence>
<reference evidence="2 3" key="1">
    <citation type="submission" date="2017-05" db="EMBL/GenBank/DDBJ databases">
        <authorList>
            <person name="Varghese N."/>
            <person name="Submissions S."/>
        </authorList>
    </citation>
    <scope>NUCLEOTIDE SEQUENCE [LARGE SCALE GENOMIC DNA]</scope>
    <source>
        <strain evidence="2 3">DSM 46834</strain>
    </source>
</reference>
<feature type="domain" description="Insertion element IS402-like" evidence="1">
    <location>
        <begin position="13"/>
        <end position="92"/>
    </location>
</feature>
<name>A0A521EZ22_9ACTN</name>
<dbReference type="Proteomes" id="UP000317484">
    <property type="component" value="Unassembled WGS sequence"/>
</dbReference>
<evidence type="ECO:0000259" key="1">
    <source>
        <dbReference type="Pfam" id="PF13340"/>
    </source>
</evidence>
<dbReference type="EMBL" id="FXTJ01000006">
    <property type="protein sequence ID" value="SMO89113.1"/>
    <property type="molecule type" value="Genomic_DNA"/>
</dbReference>
<gene>
    <name evidence="2" type="ORF">SAMN06273567_106147</name>
</gene>
<protein>
    <submittedName>
        <fullName evidence="2">Transposase of IS4/5 family</fullName>
    </submittedName>
</protein>
<proteinExistence type="predicted"/>
<keyword evidence="3" id="KW-1185">Reference proteome</keyword>
<sequence>MSSSASSPPPRLISDELWALVEPLIPPRKPAVHGRTGRPRVSDRDVFEGIAFVLSTGIGWAKLPAELGYGSGWTCWRRLHEWAEAGVFDRLHVAVLNRLGERGELDWSRASLDSVSVRAKRGVS</sequence>